<dbReference type="Pfam" id="PF13304">
    <property type="entry name" value="AAA_21"/>
    <property type="match status" value="1"/>
</dbReference>
<dbReference type="InterPro" id="IPR027417">
    <property type="entry name" value="P-loop_NTPase"/>
</dbReference>
<proteinExistence type="predicted"/>
<dbReference type="InterPro" id="IPR051396">
    <property type="entry name" value="Bact_Antivir_Def_Nuclease"/>
</dbReference>
<evidence type="ECO:0000313" key="3">
    <source>
        <dbReference type="Proteomes" id="UP000294498"/>
    </source>
</evidence>
<name>A0A4R8DUG5_9BACT</name>
<gene>
    <name evidence="2" type="ORF">EDB95_2088</name>
</gene>
<dbReference type="PANTHER" id="PTHR43581">
    <property type="entry name" value="ATP/GTP PHOSPHATASE"/>
    <property type="match status" value="1"/>
</dbReference>
<reference evidence="2 3" key="1">
    <citation type="submission" date="2019-03" db="EMBL/GenBank/DDBJ databases">
        <title>Genomic Encyclopedia of Type Strains, Phase IV (KMG-IV): sequencing the most valuable type-strain genomes for metagenomic binning, comparative biology and taxonomic classification.</title>
        <authorList>
            <person name="Goeker M."/>
        </authorList>
    </citation>
    <scope>NUCLEOTIDE SEQUENCE [LARGE SCALE GENOMIC DNA]</scope>
    <source>
        <strain evidence="2 3">DSM 100059</strain>
    </source>
</reference>
<dbReference type="Gene3D" id="3.40.50.300">
    <property type="entry name" value="P-loop containing nucleotide triphosphate hydrolases"/>
    <property type="match status" value="1"/>
</dbReference>
<comment type="caution">
    <text evidence="2">The sequence shown here is derived from an EMBL/GenBank/DDBJ whole genome shotgun (WGS) entry which is preliminary data.</text>
</comment>
<dbReference type="PANTHER" id="PTHR43581:SF4">
    <property type="entry name" value="ATP_GTP PHOSPHATASE"/>
    <property type="match status" value="1"/>
</dbReference>
<sequence>MAQSRKSVAQNAKLTPLEITNFKSIKHIRLETSRINIFIGKPNSGKSNLLEAMTLFNFIERGTPDRPSTIRYKSLNQLFYDTDTSKNVTVKFGDEVAKLMFDRDLNTFIQAINPNESTDAQNYSLNEPSSSIAYEFELSEHIGRPKKYKGQFASKMAMLNADGSTLSTGKGAIHIENPVRKYDFKDGHSYGENFSRYLKQHGENLYSIVRERSEIRDWIKPFFDEYGLDFLMDFNTRTFEVQRIENGIAYKIPFELTPDTLRRMLFNIAAIYSNSGSVILFEEPEAHSFPPYIKELSELIKADKHNTYFITTHSPYFFSSMVEDSITYKDICFFQVYFEDYQTKIKKLSQKELDLIWGSGVDVFFNIDSSR</sequence>
<dbReference type="AlphaFoldDB" id="A0A4R8DUG5"/>
<keyword evidence="3" id="KW-1185">Reference proteome</keyword>
<protein>
    <submittedName>
        <fullName evidence="2">AAA15 family ATPase/GTPase</fullName>
    </submittedName>
</protein>
<accession>A0A4R8DUG5</accession>
<dbReference type="RefSeq" id="WP_133993283.1">
    <property type="nucleotide sequence ID" value="NZ_SODV01000001.1"/>
</dbReference>
<organism evidence="2 3">
    <name type="scientific">Dinghuibacter silviterrae</name>
    <dbReference type="NCBI Taxonomy" id="1539049"/>
    <lineage>
        <taxon>Bacteria</taxon>
        <taxon>Pseudomonadati</taxon>
        <taxon>Bacteroidota</taxon>
        <taxon>Chitinophagia</taxon>
        <taxon>Chitinophagales</taxon>
        <taxon>Chitinophagaceae</taxon>
        <taxon>Dinghuibacter</taxon>
    </lineage>
</organism>
<dbReference type="InterPro" id="IPR003959">
    <property type="entry name" value="ATPase_AAA_core"/>
</dbReference>
<evidence type="ECO:0000259" key="1">
    <source>
        <dbReference type="Pfam" id="PF13304"/>
    </source>
</evidence>
<evidence type="ECO:0000313" key="2">
    <source>
        <dbReference type="EMBL" id="TDX01057.1"/>
    </source>
</evidence>
<dbReference type="EMBL" id="SODV01000001">
    <property type="protein sequence ID" value="TDX01057.1"/>
    <property type="molecule type" value="Genomic_DNA"/>
</dbReference>
<dbReference type="SUPFAM" id="SSF52540">
    <property type="entry name" value="P-loop containing nucleoside triphosphate hydrolases"/>
    <property type="match status" value="1"/>
</dbReference>
<dbReference type="Proteomes" id="UP000294498">
    <property type="component" value="Unassembled WGS sequence"/>
</dbReference>
<feature type="domain" description="ATPase AAA-type core" evidence="1">
    <location>
        <begin position="35"/>
        <end position="317"/>
    </location>
</feature>
<dbReference type="OrthoDB" id="9792800at2"/>